<keyword evidence="4" id="KW-1185">Reference proteome</keyword>
<reference evidence="3 4" key="1">
    <citation type="submission" date="2018-10" db="EMBL/GenBank/DDBJ databases">
        <authorList>
            <person name="Chen W.-M."/>
        </authorList>
    </citation>
    <scope>NUCLEOTIDE SEQUENCE [LARGE SCALE GENOMIC DNA]</scope>
    <source>
        <strain evidence="3 4">THS-13</strain>
    </source>
</reference>
<dbReference type="AlphaFoldDB" id="A0A3N0V7L0"/>
<dbReference type="CDD" id="cd22641">
    <property type="entry name" value="C24-like"/>
    <property type="match status" value="1"/>
</dbReference>
<dbReference type="SUPFAM" id="SSF88874">
    <property type="entry name" value="Receptor-binding domain of short tail fibre protein gp12"/>
    <property type="match status" value="1"/>
</dbReference>
<dbReference type="InParanoid" id="A0A3N0V7L0"/>
<evidence type="ECO:0000256" key="1">
    <source>
        <dbReference type="SAM" id="MobiDB-lite"/>
    </source>
</evidence>
<feature type="domain" description="Baseplate structural protein Gp10 C-terminal" evidence="2">
    <location>
        <begin position="63"/>
        <end position="183"/>
    </location>
</feature>
<dbReference type="EMBL" id="RJVO01000006">
    <property type="protein sequence ID" value="ROH88675.1"/>
    <property type="molecule type" value="Genomic_DNA"/>
</dbReference>
<comment type="caution">
    <text evidence="3">The sequence shown here is derived from an EMBL/GenBank/DDBJ whole genome shotgun (WGS) entry which is preliminary data.</text>
</comment>
<dbReference type="RefSeq" id="WP_123212297.1">
    <property type="nucleotide sequence ID" value="NZ_RJVO01000006.1"/>
</dbReference>
<feature type="compositionally biased region" description="Gly residues" evidence="1">
    <location>
        <begin position="134"/>
        <end position="143"/>
    </location>
</feature>
<dbReference type="InterPro" id="IPR053827">
    <property type="entry name" value="Gp10_C"/>
</dbReference>
<dbReference type="Pfam" id="PF21939">
    <property type="entry name" value="Gp10_C"/>
    <property type="match status" value="1"/>
</dbReference>
<organism evidence="3 4">
    <name type="scientific">Stagnimonas aquatica</name>
    <dbReference type="NCBI Taxonomy" id="2689987"/>
    <lineage>
        <taxon>Bacteria</taxon>
        <taxon>Pseudomonadati</taxon>
        <taxon>Pseudomonadota</taxon>
        <taxon>Gammaproteobacteria</taxon>
        <taxon>Nevskiales</taxon>
        <taxon>Nevskiaceae</taxon>
        <taxon>Stagnimonas</taxon>
    </lineage>
</organism>
<evidence type="ECO:0000313" key="3">
    <source>
        <dbReference type="EMBL" id="ROH88675.1"/>
    </source>
</evidence>
<proteinExistence type="predicted"/>
<sequence length="184" mass="19843">MRRISAPYTAPGNRFQDAVPGTSQKATFFVANWFNDVQESLLFPIEASGRTPSADPNQLFCAMVDLIYPVGSYRLSEAEDSPAVVYTWQTWVEVAGRVLVGLDAAQTEFNVVGKQGGAKTHTLTVDEMPNHGHPTGGQTGLAGTGDDLSLPGQGTPQEVGAVGGGQPHNNLQPYRVVRMWRRTD</sequence>
<evidence type="ECO:0000313" key="4">
    <source>
        <dbReference type="Proteomes" id="UP000282106"/>
    </source>
</evidence>
<evidence type="ECO:0000259" key="2">
    <source>
        <dbReference type="Pfam" id="PF21939"/>
    </source>
</evidence>
<gene>
    <name evidence="3" type="ORF">ED208_12715</name>
</gene>
<protein>
    <recommendedName>
        <fullName evidence="2">Baseplate structural protein Gp10 C-terminal domain-containing protein</fullName>
    </recommendedName>
</protein>
<dbReference type="Proteomes" id="UP000282106">
    <property type="component" value="Unassembled WGS sequence"/>
</dbReference>
<feature type="region of interest" description="Disordered" evidence="1">
    <location>
        <begin position="125"/>
        <end position="170"/>
    </location>
</feature>
<accession>A0A3N0V7L0</accession>
<name>A0A3N0V7L0_9GAMM</name>